<evidence type="ECO:0000256" key="1">
    <source>
        <dbReference type="PIRSR" id="PIRSR615527-1"/>
    </source>
</evidence>
<dbReference type="GO" id="GO:0005773">
    <property type="term" value="C:vacuole"/>
    <property type="evidence" value="ECO:0007669"/>
    <property type="project" value="TreeGrafter"/>
</dbReference>
<proteinExistence type="predicted"/>
<dbReference type="InterPro" id="IPR015527">
    <property type="entry name" value="Pept_C26_g-glut_hydrolase"/>
</dbReference>
<dbReference type="Proteomes" id="UP001165122">
    <property type="component" value="Unassembled WGS sequence"/>
</dbReference>
<sequence length="304" mass="33703">MAKQFLLASLALVVAAATDDYTPVVAVVSHPYNSTHESIPASYVKWLEMGGARATRMPYNADKKLVETIVNNTDGLFFIGGSGLLPDSAKQAYSLITNLQDDGTPYAIWGTCLGFQWLTQLITDAGSPILTSGYDSENLNLALNFTAAGKDSRLFNPKSDYTVVDLVGLLTENTVTINQHTFGVKPETMEDVEGYNILSTNEDREGKVFVSAFEHETRPLYGTQFHPEKNTFEYGCNSKGVPVEPTKHNDAAIRHSFELSRFFGREVAKVRGDRWQAESGVEIIYKANKGIIENSYEEKYVFKI</sequence>
<keyword evidence="6" id="KW-1185">Reference proteome</keyword>
<evidence type="ECO:0000256" key="2">
    <source>
        <dbReference type="PROSITE-ProRule" id="PRU00607"/>
    </source>
</evidence>
<dbReference type="PANTHER" id="PTHR11315:SF0">
    <property type="entry name" value="FOLATE GAMMA-GLUTAMYL HYDROLASE"/>
    <property type="match status" value="1"/>
</dbReference>
<dbReference type="Gene3D" id="3.40.50.880">
    <property type="match status" value="1"/>
</dbReference>
<evidence type="ECO:0000259" key="4">
    <source>
        <dbReference type="Pfam" id="PF00117"/>
    </source>
</evidence>
<dbReference type="EC" id="3.4.19.9" evidence="2"/>
<dbReference type="InterPro" id="IPR029062">
    <property type="entry name" value="Class_I_gatase-like"/>
</dbReference>
<dbReference type="GO" id="GO:0046900">
    <property type="term" value="P:tetrahydrofolylpolyglutamate metabolic process"/>
    <property type="evidence" value="ECO:0007669"/>
    <property type="project" value="TreeGrafter"/>
</dbReference>
<feature type="chain" id="PRO_5040957990" description="folate gamma-glutamyl hydrolase" evidence="3">
    <location>
        <begin position="17"/>
        <end position="304"/>
    </location>
</feature>
<feature type="active site" evidence="2">
    <location>
        <position position="226"/>
    </location>
</feature>
<dbReference type="PANTHER" id="PTHR11315">
    <property type="entry name" value="PROTEASE FAMILY C26 GAMMA-GLUTAMYL HYDROLASE"/>
    <property type="match status" value="1"/>
</dbReference>
<dbReference type="PROSITE" id="PS51275">
    <property type="entry name" value="PEPTIDASE_C26_GGH"/>
    <property type="match status" value="1"/>
</dbReference>
<feature type="active site" description="Nucleophile" evidence="1 2">
    <location>
        <position position="112"/>
    </location>
</feature>
<comment type="catalytic activity">
    <reaction evidence="2">
        <text>(6S)-5,6,7,8-tetrahydrofolyl-(gamma-L-Glu)(n) + (n-1) H2O = (6S)-5,6,7,8-tetrahydrofolate + (n-1) L-glutamate</text>
        <dbReference type="Rhea" id="RHEA:56784"/>
        <dbReference type="Rhea" id="RHEA-COMP:14738"/>
        <dbReference type="ChEBI" id="CHEBI:15377"/>
        <dbReference type="ChEBI" id="CHEBI:29985"/>
        <dbReference type="ChEBI" id="CHEBI:57453"/>
        <dbReference type="ChEBI" id="CHEBI:141005"/>
        <dbReference type="EC" id="3.4.19.9"/>
    </reaction>
</comment>
<feature type="active site" description="Proton donor" evidence="1">
    <location>
        <position position="226"/>
    </location>
</feature>
<evidence type="ECO:0000313" key="6">
    <source>
        <dbReference type="Proteomes" id="UP001165122"/>
    </source>
</evidence>
<dbReference type="AlphaFoldDB" id="A0A9W7AJU8"/>
<comment type="caution">
    <text evidence="5">The sequence shown here is derived from an EMBL/GenBank/DDBJ whole genome shotgun (WGS) entry which is preliminary data.</text>
</comment>
<name>A0A9W7AJU8_9STRA</name>
<dbReference type="EMBL" id="BRXW01000619">
    <property type="protein sequence ID" value="GMH70433.1"/>
    <property type="molecule type" value="Genomic_DNA"/>
</dbReference>
<protein>
    <recommendedName>
        <fullName evidence="2">folate gamma-glutamyl hydrolase</fullName>
        <ecNumber evidence="2">3.4.19.9</ecNumber>
    </recommendedName>
</protein>
<keyword evidence="3" id="KW-0732">Signal</keyword>
<dbReference type="SUPFAM" id="SSF52317">
    <property type="entry name" value="Class I glutamine amidotransferase-like"/>
    <property type="match status" value="1"/>
</dbReference>
<dbReference type="PROSITE" id="PS51273">
    <property type="entry name" value="GATASE_TYPE_1"/>
    <property type="match status" value="1"/>
</dbReference>
<gene>
    <name evidence="5" type="ORF">TrLO_g11161</name>
</gene>
<evidence type="ECO:0000256" key="3">
    <source>
        <dbReference type="SAM" id="SignalP"/>
    </source>
</evidence>
<dbReference type="OrthoDB" id="64220at2759"/>
<reference evidence="6" key="1">
    <citation type="journal article" date="2023" name="Commun. Biol.">
        <title>Genome analysis of Parmales, the sister group of diatoms, reveals the evolutionary specialization of diatoms from phago-mixotrophs to photoautotrophs.</title>
        <authorList>
            <person name="Ban H."/>
            <person name="Sato S."/>
            <person name="Yoshikawa S."/>
            <person name="Yamada K."/>
            <person name="Nakamura Y."/>
            <person name="Ichinomiya M."/>
            <person name="Sato N."/>
            <person name="Blanc-Mathieu R."/>
            <person name="Endo H."/>
            <person name="Kuwata A."/>
            <person name="Ogata H."/>
        </authorList>
    </citation>
    <scope>NUCLEOTIDE SEQUENCE [LARGE SCALE GENOMIC DNA]</scope>
    <source>
        <strain evidence="6">NIES 3700</strain>
    </source>
</reference>
<dbReference type="Pfam" id="PF00117">
    <property type="entry name" value="GATase"/>
    <property type="match status" value="1"/>
</dbReference>
<feature type="signal peptide" evidence="3">
    <location>
        <begin position="1"/>
        <end position="16"/>
    </location>
</feature>
<evidence type="ECO:0000313" key="5">
    <source>
        <dbReference type="EMBL" id="GMH70433.1"/>
    </source>
</evidence>
<accession>A0A9W7AJU8</accession>
<keyword evidence="2" id="KW-0378">Hydrolase</keyword>
<organism evidence="5 6">
    <name type="scientific">Triparma laevis f. longispina</name>
    <dbReference type="NCBI Taxonomy" id="1714387"/>
    <lineage>
        <taxon>Eukaryota</taxon>
        <taxon>Sar</taxon>
        <taxon>Stramenopiles</taxon>
        <taxon>Ochrophyta</taxon>
        <taxon>Bolidophyceae</taxon>
        <taxon>Parmales</taxon>
        <taxon>Triparmaceae</taxon>
        <taxon>Triparma</taxon>
    </lineage>
</organism>
<dbReference type="InterPro" id="IPR017926">
    <property type="entry name" value="GATASE"/>
</dbReference>
<feature type="domain" description="Glutamine amidotransferase" evidence="4">
    <location>
        <begin position="50"/>
        <end position="231"/>
    </location>
</feature>
<dbReference type="GO" id="GO:0034722">
    <property type="term" value="F:gamma-glutamyl-peptidase activity"/>
    <property type="evidence" value="ECO:0007669"/>
    <property type="project" value="UniProtKB-UniRule"/>
</dbReference>